<dbReference type="OMA" id="DHFYTRM"/>
<dbReference type="OrthoDB" id="6123450at2759"/>
<keyword evidence="13" id="KW-1185">Reference proteome</keyword>
<dbReference type="EMBL" id="KB456262">
    <property type="protein sequence ID" value="EMF14725.1"/>
    <property type="molecule type" value="Genomic_DNA"/>
</dbReference>
<dbReference type="PANTHER" id="PTHR31616">
    <property type="entry name" value="TREHALASE"/>
    <property type="match status" value="1"/>
</dbReference>
<keyword evidence="4 12" id="KW-0378">Hydrolase</keyword>
<evidence type="ECO:0000256" key="10">
    <source>
        <dbReference type="SAM" id="SignalP"/>
    </source>
</evidence>
<dbReference type="InterPro" id="IPR011613">
    <property type="entry name" value="GH15-like"/>
</dbReference>
<dbReference type="AlphaFoldDB" id="M3D9B5"/>
<feature type="chain" id="PRO_5004033162" description="glucan 1,4-alpha-glucosidase" evidence="10">
    <location>
        <begin position="24"/>
        <end position="645"/>
    </location>
</feature>
<dbReference type="eggNOG" id="ENOG502QPM2">
    <property type="taxonomic scope" value="Eukaryota"/>
</dbReference>
<protein>
    <recommendedName>
        <fullName evidence="3">glucan 1,4-alpha-glucosidase</fullName>
        <ecNumber evidence="3">3.2.1.3</ecNumber>
    </recommendedName>
    <alternativeName>
        <fullName evidence="9">1,4-alpha-D-glucan glucohydrolase</fullName>
    </alternativeName>
    <alternativeName>
        <fullName evidence="8">Glucan 1,4-alpha-glucosidase</fullName>
    </alternativeName>
</protein>
<dbReference type="GO" id="GO:0000272">
    <property type="term" value="P:polysaccharide catabolic process"/>
    <property type="evidence" value="ECO:0007669"/>
    <property type="project" value="UniProtKB-KW"/>
</dbReference>
<evidence type="ECO:0000256" key="5">
    <source>
        <dbReference type="ARBA" id="ARBA00023277"/>
    </source>
</evidence>
<keyword evidence="6" id="KW-0326">Glycosidase</keyword>
<proteinExistence type="inferred from homology"/>
<dbReference type="GO" id="GO:0000324">
    <property type="term" value="C:fungal-type vacuole"/>
    <property type="evidence" value="ECO:0007669"/>
    <property type="project" value="TreeGrafter"/>
</dbReference>
<dbReference type="PROSITE" id="PS00820">
    <property type="entry name" value="GLUCOAMYLASE"/>
    <property type="match status" value="1"/>
</dbReference>
<gene>
    <name evidence="12" type="ORF">SEPMUDRAFT_148356</name>
</gene>
<dbReference type="InterPro" id="IPR000165">
    <property type="entry name" value="Glucoamylase"/>
</dbReference>
<feature type="domain" description="GH15-like" evidence="11">
    <location>
        <begin position="185"/>
        <end position="620"/>
    </location>
</feature>
<evidence type="ECO:0000259" key="11">
    <source>
        <dbReference type="Pfam" id="PF00723"/>
    </source>
</evidence>
<evidence type="ECO:0000256" key="9">
    <source>
        <dbReference type="ARBA" id="ARBA00033473"/>
    </source>
</evidence>
<dbReference type="Pfam" id="PF00723">
    <property type="entry name" value="Glyco_hydro_15"/>
    <property type="match status" value="1"/>
</dbReference>
<dbReference type="InterPro" id="IPR012341">
    <property type="entry name" value="6hp_glycosidase-like_sf"/>
</dbReference>
<dbReference type="EC" id="3.2.1.3" evidence="3"/>
<dbReference type="RefSeq" id="XP_016762846.1">
    <property type="nucleotide sequence ID" value="XM_016904869.1"/>
</dbReference>
<reference evidence="12 13" key="1">
    <citation type="journal article" date="2012" name="PLoS Pathog.">
        <title>Diverse lifestyles and strategies of plant pathogenesis encoded in the genomes of eighteen Dothideomycetes fungi.</title>
        <authorList>
            <person name="Ohm R.A."/>
            <person name="Feau N."/>
            <person name="Henrissat B."/>
            <person name="Schoch C.L."/>
            <person name="Horwitz B.A."/>
            <person name="Barry K.W."/>
            <person name="Condon B.J."/>
            <person name="Copeland A.C."/>
            <person name="Dhillon B."/>
            <person name="Glaser F."/>
            <person name="Hesse C.N."/>
            <person name="Kosti I."/>
            <person name="LaButti K."/>
            <person name="Lindquist E.A."/>
            <person name="Lucas S."/>
            <person name="Salamov A.A."/>
            <person name="Bradshaw R.E."/>
            <person name="Ciuffetti L."/>
            <person name="Hamelin R.C."/>
            <person name="Kema G.H.J."/>
            <person name="Lawrence C."/>
            <person name="Scott J.A."/>
            <person name="Spatafora J.W."/>
            <person name="Turgeon B.G."/>
            <person name="de Wit P.J.G.M."/>
            <person name="Zhong S."/>
            <person name="Goodwin S.B."/>
            <person name="Grigoriev I.V."/>
        </authorList>
    </citation>
    <scope>NUCLEOTIDE SEQUENCE [LARGE SCALE GENOMIC DNA]</scope>
    <source>
        <strain evidence="12 13">SO2202</strain>
    </source>
</reference>
<comment type="catalytic activity">
    <reaction evidence="1">
        <text>Hydrolysis of terminal (1-&gt;4)-linked alpha-D-glucose residues successively from non-reducing ends of the chains with release of beta-D-glucose.</text>
        <dbReference type="EC" id="3.2.1.3"/>
    </reaction>
</comment>
<evidence type="ECO:0000256" key="8">
    <source>
        <dbReference type="ARBA" id="ARBA00033442"/>
    </source>
</evidence>
<dbReference type="PANTHER" id="PTHR31616:SF9">
    <property type="entry name" value="GLUCOAMYLASE, INTRACELLULAR SPORULATION-SPECIFIC"/>
    <property type="match status" value="1"/>
</dbReference>
<evidence type="ECO:0000313" key="13">
    <source>
        <dbReference type="Proteomes" id="UP000016931"/>
    </source>
</evidence>
<evidence type="ECO:0000256" key="2">
    <source>
        <dbReference type="ARBA" id="ARBA00006188"/>
    </source>
</evidence>
<comment type="similarity">
    <text evidence="2">Belongs to the glycosyl hydrolase 15 family.</text>
</comment>
<keyword evidence="5" id="KW-0119">Carbohydrate metabolism</keyword>
<keyword evidence="10" id="KW-0732">Signal</keyword>
<keyword evidence="7" id="KW-0624">Polysaccharide degradation</keyword>
<dbReference type="InterPro" id="IPR046966">
    <property type="entry name" value="Glucoamylase_active_site"/>
</dbReference>
<dbReference type="InterPro" id="IPR008928">
    <property type="entry name" value="6-hairpin_glycosidase_sf"/>
</dbReference>
<dbReference type="GeneID" id="27902006"/>
<evidence type="ECO:0000256" key="3">
    <source>
        <dbReference type="ARBA" id="ARBA00012593"/>
    </source>
</evidence>
<accession>M3D9B5</accession>
<name>M3D9B5_SPHMS</name>
<dbReference type="InterPro" id="IPR038175">
    <property type="entry name" value="CBM21_dom_sf"/>
</dbReference>
<sequence length="645" mass="69689">MGPPGGILVHVLTGCMLAATSFAQACDTTTLTTSAPSDSNTNVVLSSFSYCGGVLNTTAYINNLAYNKQVTLYYTDRQGRSTPLASVALSYQNGVENTNFEIWGSSTLAYVDGITQLLNLTYNVVDLGTVYTQSLNQTVVASGEPEPTLAAPPAPYAMPLGFGDDITSWLAASNGSQVTASYSKMFRNIDPNITGAVDGVVVAGRSGPSFESKLPDYEYDWVRDSSLTMEVVQQLYAAATEADAKQAYEDQLFAYAMARAVEQNDPNLQTGLGEPKFYLNNTVFTGPWGRPQNDGPATAAITLMEFAESYMAAGGNQTTVLQKIYDSTTYPNVAPVQKDLLFVARNWTSPSFDLWEEQSSDHFYTRMVQRRALVMGAKFAATVSDNATASTLQEAADALTASLDVFWDVNRGILLYEYGPVLSNKASYLDAAVILALIHGYANDGVYSYTNEQVQSTVVRFVTSFISTYTLANVTQDSSGQVLGVPIGRYPEDIYNGTGTQENGGNPWYLTTAAVAQYFWTASAEYSDAGSMAVTNTSQSFFDYFAPSANLTTGETYSSGSAEFDAVIDSLNGWGDAFMRTAKFYTPADGSLAEEYNRNTGLPQGCEDLTWSYASIITAAIQRASLRNDTAFLQDLANLGFTPNR</sequence>
<evidence type="ECO:0000256" key="7">
    <source>
        <dbReference type="ARBA" id="ARBA00023326"/>
    </source>
</evidence>
<feature type="signal peptide" evidence="10">
    <location>
        <begin position="1"/>
        <end position="23"/>
    </location>
</feature>
<evidence type="ECO:0000256" key="1">
    <source>
        <dbReference type="ARBA" id="ARBA00001863"/>
    </source>
</evidence>
<dbReference type="Proteomes" id="UP000016931">
    <property type="component" value="Unassembled WGS sequence"/>
</dbReference>
<dbReference type="PRINTS" id="PR00736">
    <property type="entry name" value="GLHYDRLASE15"/>
</dbReference>
<evidence type="ECO:0000256" key="4">
    <source>
        <dbReference type="ARBA" id="ARBA00022801"/>
    </source>
</evidence>
<evidence type="ECO:0000313" key="12">
    <source>
        <dbReference type="EMBL" id="EMF14725.1"/>
    </source>
</evidence>
<dbReference type="STRING" id="692275.M3D9B5"/>
<dbReference type="Gene3D" id="2.60.40.2440">
    <property type="entry name" value="Carbohydrate binding type-21 domain"/>
    <property type="match status" value="1"/>
</dbReference>
<dbReference type="HOGENOM" id="CLU_012173_2_0_1"/>
<dbReference type="SUPFAM" id="SSF48208">
    <property type="entry name" value="Six-hairpin glycosidases"/>
    <property type="match status" value="1"/>
</dbReference>
<dbReference type="GO" id="GO:0004339">
    <property type="term" value="F:glucan 1,4-alpha-glucosidase activity"/>
    <property type="evidence" value="ECO:0007669"/>
    <property type="project" value="UniProtKB-EC"/>
</dbReference>
<organism evidence="12 13">
    <name type="scientific">Sphaerulina musiva (strain SO2202)</name>
    <name type="common">Poplar stem canker fungus</name>
    <name type="synonym">Septoria musiva</name>
    <dbReference type="NCBI Taxonomy" id="692275"/>
    <lineage>
        <taxon>Eukaryota</taxon>
        <taxon>Fungi</taxon>
        <taxon>Dikarya</taxon>
        <taxon>Ascomycota</taxon>
        <taxon>Pezizomycotina</taxon>
        <taxon>Dothideomycetes</taxon>
        <taxon>Dothideomycetidae</taxon>
        <taxon>Mycosphaerellales</taxon>
        <taxon>Mycosphaerellaceae</taxon>
        <taxon>Sphaerulina</taxon>
    </lineage>
</organism>
<dbReference type="Gene3D" id="1.50.10.10">
    <property type="match status" value="1"/>
</dbReference>
<evidence type="ECO:0000256" key="6">
    <source>
        <dbReference type="ARBA" id="ARBA00023295"/>
    </source>
</evidence>